<keyword evidence="2" id="KW-0808">Transferase</keyword>
<dbReference type="OrthoDB" id="2094832at2759"/>
<evidence type="ECO:0000256" key="2">
    <source>
        <dbReference type="ARBA" id="ARBA00022679"/>
    </source>
</evidence>
<dbReference type="Gene3D" id="3.40.50.150">
    <property type="entry name" value="Vaccinia Virus protein VP39"/>
    <property type="match status" value="1"/>
</dbReference>
<dbReference type="Proteomes" id="UP000646827">
    <property type="component" value="Unassembled WGS sequence"/>
</dbReference>
<evidence type="ECO:0008006" key="7">
    <source>
        <dbReference type="Google" id="ProtNLM"/>
    </source>
</evidence>
<accession>A0A8H7VHS2</accession>
<evidence type="ECO:0000256" key="4">
    <source>
        <dbReference type="ARBA" id="ARBA00038314"/>
    </source>
</evidence>
<dbReference type="EMBL" id="JAEPRB010000061">
    <property type="protein sequence ID" value="KAG2223416.1"/>
    <property type="molecule type" value="Genomic_DNA"/>
</dbReference>
<reference evidence="5 6" key="1">
    <citation type="submission" date="2020-12" db="EMBL/GenBank/DDBJ databases">
        <title>Metabolic potential, ecology and presence of endohyphal bacteria is reflected in genomic diversity of Mucoromycotina.</title>
        <authorList>
            <person name="Muszewska A."/>
            <person name="Okrasinska A."/>
            <person name="Steczkiewicz K."/>
            <person name="Drgas O."/>
            <person name="Orlowska M."/>
            <person name="Perlinska-Lenart U."/>
            <person name="Aleksandrzak-Piekarczyk T."/>
            <person name="Szatraj K."/>
            <person name="Zielenkiewicz U."/>
            <person name="Pilsyk S."/>
            <person name="Malc E."/>
            <person name="Mieczkowski P."/>
            <person name="Kruszewska J.S."/>
            <person name="Biernat P."/>
            <person name="Pawlowska J."/>
        </authorList>
    </citation>
    <scope>NUCLEOTIDE SEQUENCE [LARGE SCALE GENOMIC DNA]</scope>
    <source>
        <strain evidence="5 6">CBS 142.35</strain>
    </source>
</reference>
<keyword evidence="6" id="KW-1185">Reference proteome</keyword>
<dbReference type="PANTHER" id="PTHR35897">
    <property type="entry name" value="METHYLTRANSFERASE AUSD"/>
    <property type="match status" value="1"/>
</dbReference>
<comment type="caution">
    <text evidence="5">The sequence shown here is derived from an EMBL/GenBank/DDBJ whole genome shotgun (WGS) entry which is preliminary data.</text>
</comment>
<sequence>MDQEQVTLQVLDDLAVRQFYTHYVGIDNEDELVRHWQTIRSRLSEYGPLYKCINYYKFVKSRLSSRFYYHELLDMKKQGNQAPIVMDLGCCTGTDLRKLMFDGYPGDKLFGIELNQHYIDCGYDLFRDRQQCPITFITEDIFTITPHTTMIPRAGVIYTGSMIHLFSFDQLYHFIEFIITHLIPGGLFMGTHVVGDITTSITRRGNTKHFIGMQDFKDVLERHQFVDIKFCKEPRQKDPDEDIMLNTYWLSFQCRLG</sequence>
<comment type="pathway">
    <text evidence="1">Secondary metabolite biosynthesis.</text>
</comment>
<comment type="similarity">
    <text evidence="4">Belongs to the class I-like SAM-binding methyltransferase superfamily.</text>
</comment>
<gene>
    <name evidence="5" type="ORF">INT45_001722</name>
</gene>
<evidence type="ECO:0000256" key="3">
    <source>
        <dbReference type="ARBA" id="ARBA00022691"/>
    </source>
</evidence>
<dbReference type="GO" id="GO:0016740">
    <property type="term" value="F:transferase activity"/>
    <property type="evidence" value="ECO:0007669"/>
    <property type="project" value="UniProtKB-KW"/>
</dbReference>
<keyword evidence="3" id="KW-0949">S-adenosyl-L-methionine</keyword>
<name>A0A8H7VHS2_9FUNG</name>
<dbReference type="SUPFAM" id="SSF53335">
    <property type="entry name" value="S-adenosyl-L-methionine-dependent methyltransferases"/>
    <property type="match status" value="1"/>
</dbReference>
<evidence type="ECO:0000313" key="5">
    <source>
        <dbReference type="EMBL" id="KAG2223416.1"/>
    </source>
</evidence>
<organism evidence="5 6">
    <name type="scientific">Circinella minor</name>
    <dbReference type="NCBI Taxonomy" id="1195481"/>
    <lineage>
        <taxon>Eukaryota</taxon>
        <taxon>Fungi</taxon>
        <taxon>Fungi incertae sedis</taxon>
        <taxon>Mucoromycota</taxon>
        <taxon>Mucoromycotina</taxon>
        <taxon>Mucoromycetes</taxon>
        <taxon>Mucorales</taxon>
        <taxon>Lichtheimiaceae</taxon>
        <taxon>Circinella</taxon>
    </lineage>
</organism>
<evidence type="ECO:0000313" key="6">
    <source>
        <dbReference type="Proteomes" id="UP000646827"/>
    </source>
</evidence>
<dbReference type="PANTHER" id="PTHR35897:SF1">
    <property type="entry name" value="METHYLTRANSFERASE AUSD"/>
    <property type="match status" value="1"/>
</dbReference>
<proteinExistence type="inferred from homology"/>
<dbReference type="CDD" id="cd02440">
    <property type="entry name" value="AdoMet_MTases"/>
    <property type="match status" value="1"/>
</dbReference>
<dbReference type="InterPro" id="IPR051654">
    <property type="entry name" value="Meroterpenoid_MTases"/>
</dbReference>
<dbReference type="AlphaFoldDB" id="A0A8H7VHS2"/>
<dbReference type="InterPro" id="IPR029063">
    <property type="entry name" value="SAM-dependent_MTases_sf"/>
</dbReference>
<protein>
    <recommendedName>
        <fullName evidence="7">Methyltransferase domain-containing protein</fullName>
    </recommendedName>
</protein>
<evidence type="ECO:0000256" key="1">
    <source>
        <dbReference type="ARBA" id="ARBA00005179"/>
    </source>
</evidence>